<dbReference type="Gene3D" id="3.50.50.60">
    <property type="entry name" value="FAD/NAD(P)-binding domain"/>
    <property type="match status" value="1"/>
</dbReference>
<dbReference type="GO" id="GO:0009228">
    <property type="term" value="P:thiamine biosynthetic process"/>
    <property type="evidence" value="ECO:0007669"/>
    <property type="project" value="UniProtKB-KW"/>
</dbReference>
<reference evidence="7 8" key="1">
    <citation type="submission" date="2019-02" db="EMBL/GenBank/DDBJ databases">
        <title>Paenibacillus sp. nov., isolated from surface-sterilized tissue of Thalictrum simplex L.</title>
        <authorList>
            <person name="Tuo L."/>
        </authorList>
    </citation>
    <scope>NUCLEOTIDE SEQUENCE [LARGE SCALE GENOMIC DNA]</scope>
    <source>
        <strain evidence="7 8">N2SHLJ1</strain>
    </source>
</reference>
<dbReference type="GO" id="GO:0050660">
    <property type="term" value="F:flavin adenine dinucleotide binding"/>
    <property type="evidence" value="ECO:0007669"/>
    <property type="project" value="InterPro"/>
</dbReference>
<dbReference type="Proteomes" id="UP000293142">
    <property type="component" value="Unassembled WGS sequence"/>
</dbReference>
<dbReference type="InterPro" id="IPR006076">
    <property type="entry name" value="FAD-dep_OxRdtase"/>
</dbReference>
<dbReference type="NCBIfam" id="TIGR02352">
    <property type="entry name" value="thiamin_ThiO"/>
    <property type="match status" value="1"/>
</dbReference>
<evidence type="ECO:0000256" key="4">
    <source>
        <dbReference type="ARBA" id="ARBA00049872"/>
    </source>
</evidence>
<comment type="catalytic activity">
    <reaction evidence="4">
        <text>glycine + O2 + H2O = glyoxylate + H2O2 + NH4(+)</text>
        <dbReference type="Rhea" id="RHEA:11532"/>
        <dbReference type="ChEBI" id="CHEBI:15377"/>
        <dbReference type="ChEBI" id="CHEBI:15379"/>
        <dbReference type="ChEBI" id="CHEBI:16240"/>
        <dbReference type="ChEBI" id="CHEBI:28938"/>
        <dbReference type="ChEBI" id="CHEBI:36655"/>
        <dbReference type="ChEBI" id="CHEBI:57305"/>
        <dbReference type="EC" id="1.4.3.19"/>
    </reaction>
</comment>
<proteinExistence type="predicted"/>
<dbReference type="OrthoDB" id="9794226at2"/>
<dbReference type="Gene3D" id="3.30.9.10">
    <property type="entry name" value="D-Amino Acid Oxidase, subunit A, domain 2"/>
    <property type="match status" value="1"/>
</dbReference>
<feature type="domain" description="FAD dependent oxidoreductase" evidence="6">
    <location>
        <begin position="7"/>
        <end position="345"/>
    </location>
</feature>
<evidence type="ECO:0000256" key="5">
    <source>
        <dbReference type="ARBA" id="ARBA00050018"/>
    </source>
</evidence>
<dbReference type="UniPathway" id="UPA00060"/>
<evidence type="ECO:0000256" key="1">
    <source>
        <dbReference type="ARBA" id="ARBA00004948"/>
    </source>
</evidence>
<dbReference type="RefSeq" id="WP_131011861.1">
    <property type="nucleotide sequence ID" value="NZ_SIRE01000003.1"/>
</dbReference>
<accession>A0A4Q9DYG8</accession>
<dbReference type="PANTHER" id="PTHR13847:SF289">
    <property type="entry name" value="GLYCINE OXIDASE"/>
    <property type="match status" value="1"/>
</dbReference>
<evidence type="ECO:0000259" key="6">
    <source>
        <dbReference type="Pfam" id="PF01266"/>
    </source>
</evidence>
<dbReference type="InterPro" id="IPR012727">
    <property type="entry name" value="Gly_oxidase_ThiO"/>
</dbReference>
<dbReference type="InterPro" id="IPR036188">
    <property type="entry name" value="FAD/NAD-bd_sf"/>
</dbReference>
<dbReference type="GO" id="GO:0009229">
    <property type="term" value="P:thiamine diphosphate biosynthetic process"/>
    <property type="evidence" value="ECO:0007669"/>
    <property type="project" value="UniProtKB-UniPathway"/>
</dbReference>
<comment type="pathway">
    <text evidence="1">Cofactor biosynthesis; thiamine diphosphate biosynthesis.</text>
</comment>
<keyword evidence="8" id="KW-1185">Reference proteome</keyword>
<name>A0A4Q9DYG8_9BACL</name>
<comment type="caution">
    <text evidence="7">The sequence shown here is derived from an EMBL/GenBank/DDBJ whole genome shotgun (WGS) entry which is preliminary data.</text>
</comment>
<evidence type="ECO:0000313" key="7">
    <source>
        <dbReference type="EMBL" id="TBL81150.1"/>
    </source>
</evidence>
<dbReference type="GO" id="GO:0043799">
    <property type="term" value="F:glycine oxidase activity"/>
    <property type="evidence" value="ECO:0007669"/>
    <property type="project" value="UniProtKB-EC"/>
</dbReference>
<dbReference type="AlphaFoldDB" id="A0A4Q9DYG8"/>
<gene>
    <name evidence="7" type="primary">thiO</name>
    <name evidence="7" type="ORF">EYB31_03385</name>
</gene>
<protein>
    <recommendedName>
        <fullName evidence="5">glycine oxidase</fullName>
        <ecNumber evidence="5">1.4.3.19</ecNumber>
    </recommendedName>
</protein>
<evidence type="ECO:0000256" key="2">
    <source>
        <dbReference type="ARBA" id="ARBA00022977"/>
    </source>
</evidence>
<organism evidence="7 8">
    <name type="scientific">Paenibacillus thalictri</name>
    <dbReference type="NCBI Taxonomy" id="2527873"/>
    <lineage>
        <taxon>Bacteria</taxon>
        <taxon>Bacillati</taxon>
        <taxon>Bacillota</taxon>
        <taxon>Bacilli</taxon>
        <taxon>Bacillales</taxon>
        <taxon>Paenibacillaceae</taxon>
        <taxon>Paenibacillus</taxon>
    </lineage>
</organism>
<evidence type="ECO:0000256" key="3">
    <source>
        <dbReference type="ARBA" id="ARBA00023002"/>
    </source>
</evidence>
<keyword evidence="3 7" id="KW-0560">Oxidoreductase</keyword>
<dbReference type="GO" id="GO:0005737">
    <property type="term" value="C:cytoplasm"/>
    <property type="evidence" value="ECO:0007669"/>
    <property type="project" value="TreeGrafter"/>
</dbReference>
<sequence>MNRPTSAVIIGGGIIGGSIALELAKQHIRVTLLDKGEFAKEASTAAAGMIGAQVEIHQPGPFYELCKASQRLYEQWTRELHELSGVSPQYINKGIVRVALNDEDEAELKSRLPWIDGKWITAAQAKSLEPGITGQVRGGVHFAQDHQIHPLHLARALRGALSRLGVSIREWTPALRLIVDNGRVTGVRTTDGDLYADEVVLAAGAWSPALLEPLPVHLPVFPVRGQCISVRMQAPAISATVFTKGCYIVPKLDGTLTIGATQEEAGFVKKPTVAVISELHAKACQLVPALSEAEFVATWTGLRPGTPDGLPYMGRLAEAPGLTIATGHFRNGILLAPVTGLLMQELVTGQTPSLDLAPYAPSRASGVSVN</sequence>
<evidence type="ECO:0000313" key="8">
    <source>
        <dbReference type="Proteomes" id="UP000293142"/>
    </source>
</evidence>
<dbReference type="PANTHER" id="PTHR13847">
    <property type="entry name" value="SARCOSINE DEHYDROGENASE-RELATED"/>
    <property type="match status" value="1"/>
</dbReference>
<dbReference type="Pfam" id="PF01266">
    <property type="entry name" value="DAO"/>
    <property type="match status" value="1"/>
</dbReference>
<dbReference type="SUPFAM" id="SSF51905">
    <property type="entry name" value="FAD/NAD(P)-binding domain"/>
    <property type="match status" value="1"/>
</dbReference>
<dbReference type="SUPFAM" id="SSF54373">
    <property type="entry name" value="FAD-linked reductases, C-terminal domain"/>
    <property type="match status" value="1"/>
</dbReference>
<dbReference type="EMBL" id="SIRE01000003">
    <property type="protein sequence ID" value="TBL81150.1"/>
    <property type="molecule type" value="Genomic_DNA"/>
</dbReference>
<dbReference type="EC" id="1.4.3.19" evidence="5"/>
<keyword evidence="2" id="KW-0784">Thiamine biosynthesis</keyword>